<comment type="caution">
    <text evidence="2">The sequence shown here is derived from an EMBL/GenBank/DDBJ whole genome shotgun (WGS) entry which is preliminary data.</text>
</comment>
<evidence type="ECO:0000313" key="2">
    <source>
        <dbReference type="EMBL" id="TDZ52630.1"/>
    </source>
</evidence>
<dbReference type="InterPro" id="IPR032710">
    <property type="entry name" value="NTF2-like_dom_sf"/>
</dbReference>
<dbReference type="InterPro" id="IPR037401">
    <property type="entry name" value="SnoaL-like"/>
</dbReference>
<feature type="domain" description="SnoaL-like" evidence="1">
    <location>
        <begin position="24"/>
        <end position="75"/>
    </location>
</feature>
<name>A0A4R8RBD7_9MYCO</name>
<dbReference type="SUPFAM" id="SSF54427">
    <property type="entry name" value="NTF2-like"/>
    <property type="match status" value="1"/>
</dbReference>
<dbReference type="EMBL" id="PECC01000026">
    <property type="protein sequence ID" value="TDZ52630.1"/>
    <property type="molecule type" value="Genomic_DNA"/>
</dbReference>
<reference evidence="2 3" key="1">
    <citation type="journal article" date="2019" name="Sci. Rep.">
        <title>Extended insight into the Mycobacterium chelonae-abscessus complex through whole genome sequencing of Mycobacterium salmoniphilum outbreak and Mycobacterium salmoniphilum-like strains.</title>
        <authorList>
            <person name="Behra P.R.K."/>
            <person name="Das S."/>
            <person name="Pettersson B.M.F."/>
            <person name="Shirreff L."/>
            <person name="DuCote T."/>
            <person name="Jacobsson K.G."/>
            <person name="Ennis D.G."/>
            <person name="Kirsebom L.A."/>
        </authorList>
    </citation>
    <scope>NUCLEOTIDE SEQUENCE [LARGE SCALE GENOMIC DNA]</scope>
    <source>
        <strain evidence="2 3">CCUG 63697</strain>
    </source>
</reference>
<gene>
    <name evidence="2" type="ORF">CCUG63697_01114</name>
</gene>
<evidence type="ECO:0000313" key="3">
    <source>
        <dbReference type="Proteomes" id="UP000295165"/>
    </source>
</evidence>
<dbReference type="Pfam" id="PF12680">
    <property type="entry name" value="SnoaL_2"/>
    <property type="match status" value="1"/>
</dbReference>
<organism evidence="2 3">
    <name type="scientific">Mycobacteroides franklinii</name>
    <dbReference type="NCBI Taxonomy" id="948102"/>
    <lineage>
        <taxon>Bacteria</taxon>
        <taxon>Bacillati</taxon>
        <taxon>Actinomycetota</taxon>
        <taxon>Actinomycetes</taxon>
        <taxon>Mycobacteriales</taxon>
        <taxon>Mycobacteriaceae</taxon>
        <taxon>Mycobacteroides</taxon>
    </lineage>
</organism>
<keyword evidence="3" id="KW-1185">Reference proteome</keyword>
<accession>A0A4R8RBD7</accession>
<dbReference type="AlphaFoldDB" id="A0A4R8RBD7"/>
<evidence type="ECO:0000259" key="1">
    <source>
        <dbReference type="Pfam" id="PF12680"/>
    </source>
</evidence>
<dbReference type="Gene3D" id="3.10.450.50">
    <property type="match status" value="1"/>
</dbReference>
<dbReference type="Proteomes" id="UP000295165">
    <property type="component" value="Unassembled WGS sequence"/>
</dbReference>
<proteinExistence type="predicted"/>
<protein>
    <submittedName>
        <fullName evidence="2">SnoaL-like domain protein</fullName>
    </submittedName>
</protein>
<sequence length="169" mass="19147">MLMPSFSRAELEEAFAQHQATVHRCIETGDWNPYAEMYTEDALYIEHVVGRLQGKEAIRQYITAVMAEFPGNHMPSLPATWTVFDPEKGWVVCEIDNVMSDPGDGQHWGEPNLTVLHYAGNGLWSQQEDAYNPANMVKMVRRWCKAAEASGNLPEEASQWLAKYGSRKN</sequence>